<organism evidence="3 4">
    <name type="scientific">Ciona intestinalis</name>
    <name type="common">Transparent sea squirt</name>
    <name type="synonym">Ascidia intestinalis</name>
    <dbReference type="NCBI Taxonomy" id="7719"/>
    <lineage>
        <taxon>Eukaryota</taxon>
        <taxon>Metazoa</taxon>
        <taxon>Chordata</taxon>
        <taxon>Tunicata</taxon>
        <taxon>Ascidiacea</taxon>
        <taxon>Phlebobranchia</taxon>
        <taxon>Cionidae</taxon>
        <taxon>Ciona</taxon>
    </lineage>
</organism>
<dbReference type="GeneTree" id="ENSGT00450000040262"/>
<reference evidence="3" key="3">
    <citation type="submission" date="2025-09" db="UniProtKB">
        <authorList>
            <consortium name="Ensembl"/>
        </authorList>
    </citation>
    <scope>IDENTIFICATION</scope>
</reference>
<reference evidence="4" key="1">
    <citation type="journal article" date="2002" name="Science">
        <title>The draft genome of Ciona intestinalis: insights into chordate and vertebrate origins.</title>
        <authorList>
            <person name="Dehal P."/>
            <person name="Satou Y."/>
            <person name="Campbell R.K."/>
            <person name="Chapman J."/>
            <person name="Degnan B."/>
            <person name="De Tomaso A."/>
            <person name="Davidson B."/>
            <person name="Di Gregorio A."/>
            <person name="Gelpke M."/>
            <person name="Goodstein D.M."/>
            <person name="Harafuji N."/>
            <person name="Hastings K.E."/>
            <person name="Ho I."/>
            <person name="Hotta K."/>
            <person name="Huang W."/>
            <person name="Kawashima T."/>
            <person name="Lemaire P."/>
            <person name="Martinez D."/>
            <person name="Meinertzhagen I.A."/>
            <person name="Necula S."/>
            <person name="Nonaka M."/>
            <person name="Putnam N."/>
            <person name="Rash S."/>
            <person name="Saiga H."/>
            <person name="Satake M."/>
            <person name="Terry A."/>
            <person name="Yamada L."/>
            <person name="Wang H.G."/>
            <person name="Awazu S."/>
            <person name="Azumi K."/>
            <person name="Boore J."/>
            <person name="Branno M."/>
            <person name="Chin-Bow S."/>
            <person name="DeSantis R."/>
            <person name="Doyle S."/>
            <person name="Francino P."/>
            <person name="Keys D.N."/>
            <person name="Haga S."/>
            <person name="Hayashi H."/>
            <person name="Hino K."/>
            <person name="Imai K.S."/>
            <person name="Inaba K."/>
            <person name="Kano S."/>
            <person name="Kobayashi K."/>
            <person name="Kobayashi M."/>
            <person name="Lee B.I."/>
            <person name="Makabe K.W."/>
            <person name="Manohar C."/>
            <person name="Matassi G."/>
            <person name="Medina M."/>
            <person name="Mochizuki Y."/>
            <person name="Mount S."/>
            <person name="Morishita T."/>
            <person name="Miura S."/>
            <person name="Nakayama A."/>
            <person name="Nishizaka S."/>
            <person name="Nomoto H."/>
            <person name="Ohta F."/>
            <person name="Oishi K."/>
            <person name="Rigoutsos I."/>
            <person name="Sano M."/>
            <person name="Sasaki A."/>
            <person name="Sasakura Y."/>
            <person name="Shoguchi E."/>
            <person name="Shin-i T."/>
            <person name="Spagnuolo A."/>
            <person name="Stainier D."/>
            <person name="Suzuki M.M."/>
            <person name="Tassy O."/>
            <person name="Takatori N."/>
            <person name="Tokuoka M."/>
            <person name="Yagi K."/>
            <person name="Yoshizaki F."/>
            <person name="Wada S."/>
            <person name="Zhang C."/>
            <person name="Hyatt P.D."/>
            <person name="Larimer F."/>
            <person name="Detter C."/>
            <person name="Doggett N."/>
            <person name="Glavina T."/>
            <person name="Hawkins T."/>
            <person name="Richardson P."/>
            <person name="Lucas S."/>
            <person name="Kohara Y."/>
            <person name="Levine M."/>
            <person name="Satoh N."/>
            <person name="Rokhsar D.S."/>
        </authorList>
    </citation>
    <scope>NUCLEOTIDE SEQUENCE [LARGE SCALE GENOMIC DNA]</scope>
</reference>
<dbReference type="GO" id="GO:0004309">
    <property type="term" value="F:exopolyphosphatase activity"/>
    <property type="evidence" value="ECO:0000318"/>
    <property type="project" value="GO_Central"/>
</dbReference>
<evidence type="ECO:0000313" key="3">
    <source>
        <dbReference type="Ensembl" id="ENSCINP00000006122.3"/>
    </source>
</evidence>
<feature type="domain" description="DHHA2" evidence="2">
    <location>
        <begin position="228"/>
        <end position="376"/>
    </location>
</feature>
<dbReference type="PANTHER" id="PTHR12112:SF39">
    <property type="entry name" value="EG:152A3.5 PROTEIN (FBGN0003116_PN PROTEIN)"/>
    <property type="match status" value="1"/>
</dbReference>
<evidence type="ECO:0000256" key="1">
    <source>
        <dbReference type="ARBA" id="ARBA00010331"/>
    </source>
</evidence>
<dbReference type="FunFam" id="3.90.1640.10:FF:000003">
    <property type="entry name" value="Prune homolog 2 with BCH domain"/>
    <property type="match status" value="1"/>
</dbReference>
<dbReference type="SUPFAM" id="SSF64182">
    <property type="entry name" value="DHH phosphoesterases"/>
    <property type="match status" value="1"/>
</dbReference>
<dbReference type="Pfam" id="PF02833">
    <property type="entry name" value="DHHA2"/>
    <property type="match status" value="1"/>
</dbReference>
<comment type="similarity">
    <text evidence="1">Belongs to the PPase class C family. Prune subfamily.</text>
</comment>
<dbReference type="Gene3D" id="3.10.310.20">
    <property type="entry name" value="DHHA2 domain"/>
    <property type="match status" value="1"/>
</dbReference>
<proteinExistence type="inferred from homology"/>
<name>F6QFA2_CIOIN</name>
<dbReference type="PANTHER" id="PTHR12112">
    <property type="entry name" value="BNIP - RELATED"/>
    <property type="match status" value="1"/>
</dbReference>
<dbReference type="Gene3D" id="3.90.1640.10">
    <property type="entry name" value="inorganic pyrophosphatase (n-terminal core)"/>
    <property type="match status" value="1"/>
</dbReference>
<accession>F6QFA2</accession>
<evidence type="ECO:0000313" key="4">
    <source>
        <dbReference type="Proteomes" id="UP000008144"/>
    </source>
</evidence>
<dbReference type="InterPro" id="IPR038222">
    <property type="entry name" value="DHHA2_dom_sf"/>
</dbReference>
<sequence length="378" mass="43051">MNSFLSSTKAALTELTSQFGKYKNKPIHLAIGNQACDLDSCVSAVSYAWMKSKLTPGILHVPVMNLKRNLFRLRTEVNYIFKELSVEPEHIVFLYDLNLSLFKKLSKDDLTITLLDHHFIQTSNPLIELKSYVTEIIDHRPINHDIPPTIETNIYQVGSCSTLIAEKMLQHLNRDELIPEIITLTFGSILVDTDNLTADGKVTSRDVNVVELLLQKSNRNKRDLNALYTSLAKAKFSIEGLNAHEMLLKDPKIIENPSNTFRVMFSTLHQDQNSFFQREDAKAAILSNLETQNLQSWISLSSVSIDHEGHKYKPIAVHCPNDEQRERITTALIEAESLDIGLDTDCSERFNYCIFLRMYNCKATRKQLLPVVDNLLQS</sequence>
<protein>
    <submittedName>
        <fullName evidence="3">Exopolyphosphatase PRUNE1-like</fullName>
    </submittedName>
</protein>
<dbReference type="GO" id="GO:0005737">
    <property type="term" value="C:cytoplasm"/>
    <property type="evidence" value="ECO:0000318"/>
    <property type="project" value="GO_Central"/>
</dbReference>
<reference evidence="3" key="2">
    <citation type="submission" date="2025-08" db="UniProtKB">
        <authorList>
            <consortium name="Ensembl"/>
        </authorList>
    </citation>
    <scope>IDENTIFICATION</scope>
</reference>
<keyword evidence="4" id="KW-1185">Reference proteome</keyword>
<evidence type="ECO:0000259" key="2">
    <source>
        <dbReference type="SMART" id="SM01131"/>
    </source>
</evidence>
<dbReference type="Proteomes" id="UP000008144">
    <property type="component" value="Unassembled WGS sequence"/>
</dbReference>
<dbReference type="InterPro" id="IPR038763">
    <property type="entry name" value="DHH_sf"/>
</dbReference>
<gene>
    <name evidence="3" type="primary">LOC100183243</name>
</gene>
<dbReference type="STRING" id="7719.ENSCINP00000006122"/>
<dbReference type="OMA" id="KRFCARD"/>
<dbReference type="SMART" id="SM01131">
    <property type="entry name" value="DHHA2"/>
    <property type="match status" value="1"/>
</dbReference>
<dbReference type="FunCoup" id="F6QFA2">
    <property type="interactions" value="7"/>
</dbReference>
<dbReference type="HOGENOM" id="CLU_019358_0_0_1"/>
<dbReference type="Ensembl" id="ENSCINT00000006122.3">
    <property type="protein sequence ID" value="ENSCINP00000006122.3"/>
    <property type="gene ID" value="ENSCING00000003006.3"/>
</dbReference>
<dbReference type="InterPro" id="IPR004097">
    <property type="entry name" value="DHHA2"/>
</dbReference>
<dbReference type="AlphaFoldDB" id="F6QFA2"/>
<dbReference type="InParanoid" id="F6QFA2"/>